<sequence>MQVPPTEQSIAGLAPVGTVTMTETVAVGMTGGKGSLTFQGQSYPFILIGSVVGPGGASEINAVGKVYKLNKLSDFEGLYSEGTGQAGLDTSNQADLWLQNEAGVIMHLTGTSEGAVLSLGRSEVEIKLTN</sequence>
<protein>
    <submittedName>
        <fullName evidence="1">Uncharacterized protein</fullName>
    </submittedName>
</protein>
<dbReference type="Proteomes" id="UP000760480">
    <property type="component" value="Unassembled WGS sequence"/>
</dbReference>
<proteinExistence type="predicted"/>
<evidence type="ECO:0000313" key="2">
    <source>
        <dbReference type="Proteomes" id="UP000760480"/>
    </source>
</evidence>
<reference evidence="1 2" key="1">
    <citation type="submission" date="2019-03" db="EMBL/GenBank/DDBJ databases">
        <title>Metabolic reconstructions from genomes of highly enriched 'Candidatus Accumulibacter' and 'Candidatus Competibacter' bioreactor populations.</title>
        <authorList>
            <person name="Annavajhala M.K."/>
            <person name="Welles L."/>
            <person name="Abbas B."/>
            <person name="Sorokin D."/>
            <person name="Park H."/>
            <person name="Van Loosdrecht M."/>
            <person name="Chandran K."/>
        </authorList>
    </citation>
    <scope>NUCLEOTIDE SEQUENCE [LARGE SCALE GENOMIC DNA]</scope>
    <source>
        <strain evidence="1 2">SBR_G</strain>
    </source>
</reference>
<keyword evidence="2" id="KW-1185">Reference proteome</keyword>
<name>A0ABX1TFI4_9GAMM</name>
<dbReference type="RefSeq" id="WP_169247387.1">
    <property type="nucleotide sequence ID" value="NZ_SPMZ01000008.1"/>
</dbReference>
<comment type="caution">
    <text evidence="1">The sequence shown here is derived from an EMBL/GenBank/DDBJ whole genome shotgun (WGS) entry which is preliminary data.</text>
</comment>
<accession>A0ABX1TFI4</accession>
<dbReference type="EMBL" id="SPMZ01000008">
    <property type="protein sequence ID" value="NMQ18131.1"/>
    <property type="molecule type" value="Genomic_DNA"/>
</dbReference>
<organism evidence="1 2">
    <name type="scientific">Candidatus Competibacter phosphatis</name>
    <dbReference type="NCBI Taxonomy" id="221280"/>
    <lineage>
        <taxon>Bacteria</taxon>
        <taxon>Pseudomonadati</taxon>
        <taxon>Pseudomonadota</taxon>
        <taxon>Gammaproteobacteria</taxon>
        <taxon>Candidatus Competibacteraceae</taxon>
        <taxon>Candidatus Competibacter</taxon>
    </lineage>
</organism>
<gene>
    <name evidence="1" type="ORF">E4P82_02320</name>
</gene>
<evidence type="ECO:0000313" key="1">
    <source>
        <dbReference type="EMBL" id="NMQ18131.1"/>
    </source>
</evidence>